<evidence type="ECO:0000313" key="1">
    <source>
        <dbReference type="EMBL" id="KAG1811203.1"/>
    </source>
</evidence>
<comment type="caution">
    <text evidence="1">The sequence shown here is derived from an EMBL/GenBank/DDBJ whole genome shotgun (WGS) entry which is preliminary data.</text>
</comment>
<dbReference type="EMBL" id="JABBWG010000030">
    <property type="protein sequence ID" value="KAG1811203.1"/>
    <property type="molecule type" value="Genomic_DNA"/>
</dbReference>
<dbReference type="RefSeq" id="XP_041189863.1">
    <property type="nucleotide sequence ID" value="XM_041336452.1"/>
</dbReference>
<dbReference type="AlphaFoldDB" id="A0A9P7JAH9"/>
<gene>
    <name evidence="1" type="ORF">BJ212DRAFT_1375552</name>
</gene>
<organism evidence="1 2">
    <name type="scientific">Suillus subaureus</name>
    <dbReference type="NCBI Taxonomy" id="48587"/>
    <lineage>
        <taxon>Eukaryota</taxon>
        <taxon>Fungi</taxon>
        <taxon>Dikarya</taxon>
        <taxon>Basidiomycota</taxon>
        <taxon>Agaricomycotina</taxon>
        <taxon>Agaricomycetes</taxon>
        <taxon>Agaricomycetidae</taxon>
        <taxon>Boletales</taxon>
        <taxon>Suillineae</taxon>
        <taxon>Suillaceae</taxon>
        <taxon>Suillus</taxon>
    </lineage>
</organism>
<sequence length="57" mass="6364">MAGDGESGLTTEGTPSRASLKRYVCYRHGSKSCMSEGLWGGVECKLMRWFFLRLGFL</sequence>
<protein>
    <submittedName>
        <fullName evidence="1">Uncharacterized protein</fullName>
    </submittedName>
</protein>
<evidence type="ECO:0000313" key="2">
    <source>
        <dbReference type="Proteomes" id="UP000807769"/>
    </source>
</evidence>
<dbReference type="Proteomes" id="UP000807769">
    <property type="component" value="Unassembled WGS sequence"/>
</dbReference>
<reference evidence="1" key="1">
    <citation type="journal article" date="2020" name="New Phytol.">
        <title>Comparative genomics reveals dynamic genome evolution in host specialist ectomycorrhizal fungi.</title>
        <authorList>
            <person name="Lofgren L.A."/>
            <person name="Nguyen N.H."/>
            <person name="Vilgalys R."/>
            <person name="Ruytinx J."/>
            <person name="Liao H.L."/>
            <person name="Branco S."/>
            <person name="Kuo A."/>
            <person name="LaButti K."/>
            <person name="Lipzen A."/>
            <person name="Andreopoulos W."/>
            <person name="Pangilinan J."/>
            <person name="Riley R."/>
            <person name="Hundley H."/>
            <person name="Na H."/>
            <person name="Barry K."/>
            <person name="Grigoriev I.V."/>
            <person name="Stajich J.E."/>
            <person name="Kennedy P.G."/>
        </authorList>
    </citation>
    <scope>NUCLEOTIDE SEQUENCE</scope>
    <source>
        <strain evidence="1">MN1</strain>
    </source>
</reference>
<dbReference type="GeneID" id="64630469"/>
<accession>A0A9P7JAH9</accession>
<name>A0A9P7JAH9_9AGAM</name>
<keyword evidence="2" id="KW-1185">Reference proteome</keyword>
<proteinExistence type="predicted"/>